<dbReference type="STRING" id="904291.A7J15_03995"/>
<dbReference type="InterPro" id="IPR002931">
    <property type="entry name" value="Transglutaminase-like"/>
</dbReference>
<dbReference type="RefSeq" id="WP_067024858.1">
    <property type="nucleotide sequence ID" value="NZ_CP038256.1"/>
</dbReference>
<protein>
    <submittedName>
        <fullName evidence="1">Uncharacterized protein</fullName>
    </submittedName>
</protein>
<evidence type="ECO:0000313" key="1">
    <source>
        <dbReference type="EMBL" id="OCG74703.1"/>
    </source>
</evidence>
<name>A0A1B9NDQ6_9MICO</name>
<proteinExistence type="predicted"/>
<accession>A0A1B9NDQ6</accession>
<dbReference type="OrthoDB" id="3651060at2"/>
<evidence type="ECO:0000313" key="2">
    <source>
        <dbReference type="Proteomes" id="UP000093355"/>
    </source>
</evidence>
<keyword evidence="2" id="KW-1185">Reference proteome</keyword>
<dbReference type="EMBL" id="LXMD01000021">
    <property type="protein sequence ID" value="OCG74703.1"/>
    <property type="molecule type" value="Genomic_DNA"/>
</dbReference>
<dbReference type="Pfam" id="PF01841">
    <property type="entry name" value="Transglut_core"/>
    <property type="match status" value="1"/>
</dbReference>
<gene>
    <name evidence="1" type="ORF">A7J15_03995</name>
</gene>
<dbReference type="AlphaFoldDB" id="A0A1B9NDQ6"/>
<reference evidence="1 2" key="1">
    <citation type="submission" date="2016-05" db="EMBL/GenBank/DDBJ databases">
        <authorList>
            <person name="Lavstsen T."/>
            <person name="Jespersen J.S."/>
        </authorList>
    </citation>
    <scope>NUCLEOTIDE SEQUENCE [LARGE SCALE GENOMIC DNA]</scope>
    <source>
        <strain evidence="1 2">YLB-01</strain>
    </source>
</reference>
<sequence>MSAAAQAPASWGGGAGSVAARLRELTGTPTLIALGYVAAMTVVAGFAAWPIYRDGRFVVIVAVGFAVALGLAVAARVWRWAGWLTALGAVAAVLVLGVAFAVPGRWSSGAPFPGVFVDVATGAVTGWKDLLTVELPVASYRNLLMPAVIVFVAGPLLAAMAALAGRAGLAVGVAIAVASFGLLFGHTVASEPWYLGGLTIPAPRELAVGTIVLLLSIAWLVWRTRSARRRALAQASARTGVRLRRRSPWSAVARGSVTVGLVAAAVIAAGAAAPALVDGRDRLVPRSVTGPDLALREAVSPLSEYRATFADEAYQRELFRVTGAAQPERIRIAALTAYDGETYRALEVGSDRADDLFVRVPAWSGAGDAGGGATIQIGELGGIWLPTFGEVARIQFDGSRAASLADGLYYSDVADGAVETAGLEPGTSYTVVADEVWAPLAQLTSPREPATVPIPDSVIQWVETNGITPDGAGLENAIKLLRERGYLSHALRLDDEGEQPLWVQDLGDEYTFRPSQSGHSLARIDELFRDLLDSEASLATSTAAAAGDDEQFAVAASLVAQQLGFPTRVVVGTRLQAEPGLPVCEGGVCLGSDLSVWLEVQGASGQWAAVDTTPQWEEQLDTDEQKLQDPKVPTIVRPDDASEVQPPDPIQQKTQQTDDREDDPVAELAWVVVRGIGIGLLAALLVLGPFLVVLIAKALRRSARSGAEEPVQRIEGGWSEYVDTAIDHGFAAPGARTRSELARLYATPNAPELAAVADRAVFARSEVDHDEADRFWEVVREERKALGAERSWWARLRAAVSLRSFVDGTRGGAS</sequence>
<dbReference type="Proteomes" id="UP000093355">
    <property type="component" value="Unassembled WGS sequence"/>
</dbReference>
<organism evidence="1 2">
    <name type="scientific">Microbacterium sediminis</name>
    <dbReference type="NCBI Taxonomy" id="904291"/>
    <lineage>
        <taxon>Bacteria</taxon>
        <taxon>Bacillati</taxon>
        <taxon>Actinomycetota</taxon>
        <taxon>Actinomycetes</taxon>
        <taxon>Micrococcales</taxon>
        <taxon>Microbacteriaceae</taxon>
        <taxon>Microbacterium</taxon>
    </lineage>
</organism>
<comment type="caution">
    <text evidence="1">The sequence shown here is derived from an EMBL/GenBank/DDBJ whole genome shotgun (WGS) entry which is preliminary data.</text>
</comment>